<evidence type="ECO:0000313" key="1">
    <source>
        <dbReference type="EMBL" id="CDO01699.1"/>
    </source>
</evidence>
<dbReference type="Proteomes" id="UP000028863">
    <property type="component" value="Unassembled WGS sequence"/>
</dbReference>
<dbReference type="STRING" id="171693.BN988_00138"/>
<dbReference type="Gene3D" id="3.30.1380.20">
    <property type="entry name" value="Trafficking protein particle complex subunit 3"/>
    <property type="match status" value="1"/>
</dbReference>
<dbReference type="eggNOG" id="COG1719">
    <property type="taxonomic scope" value="Bacteria"/>
</dbReference>
<dbReference type="InterPro" id="IPR024096">
    <property type="entry name" value="NO_sig/Golgi_transp_ligand-bd"/>
</dbReference>
<proteinExistence type="predicted"/>
<dbReference type="Pfam" id="PF10702">
    <property type="entry name" value="DUF2507"/>
    <property type="match status" value="1"/>
</dbReference>
<dbReference type="InterPro" id="IPR019642">
    <property type="entry name" value="DUF2507"/>
</dbReference>
<protein>
    <recommendedName>
        <fullName evidence="3">DUF2507 domain-containing protein</fullName>
    </recommendedName>
</protein>
<reference evidence="1" key="2">
    <citation type="submission" date="2014-03" db="EMBL/GenBank/DDBJ databases">
        <authorList>
            <person name="Urmite Genomes"/>
        </authorList>
    </citation>
    <scope>NUCLEOTIDE SEQUENCE</scope>
    <source>
        <strain evidence="1">S1</strain>
    </source>
</reference>
<dbReference type="AlphaFoldDB" id="W9A7E7"/>
<gene>
    <name evidence="1" type="ORF">BN988_00138</name>
</gene>
<comment type="caution">
    <text evidence="1">The sequence shown here is derived from an EMBL/GenBank/DDBJ whole genome shotgun (WGS) entry which is preliminary data.</text>
</comment>
<reference evidence="1" key="1">
    <citation type="submission" date="2014-03" db="EMBL/GenBank/DDBJ databases">
        <title>Draft genome sequencing of Oceanobacillus picturae strain S1 isolated from human gut.</title>
        <authorList>
            <person name="Croce O."/>
            <person name="Lagier J.C."/>
            <person name="Raoult D."/>
        </authorList>
    </citation>
    <scope>NUCLEOTIDE SEQUENCE [LARGE SCALE GENOMIC DNA]</scope>
    <source>
        <strain evidence="1">S1</strain>
    </source>
</reference>
<organism evidence="1 2">
    <name type="scientific">Oceanobacillus picturae</name>
    <dbReference type="NCBI Taxonomy" id="171693"/>
    <lineage>
        <taxon>Bacteria</taxon>
        <taxon>Bacillati</taxon>
        <taxon>Bacillota</taxon>
        <taxon>Bacilli</taxon>
        <taxon>Bacillales</taxon>
        <taxon>Bacillaceae</taxon>
        <taxon>Oceanobacillus</taxon>
    </lineage>
</organism>
<name>W9A7E7_9BACI</name>
<evidence type="ECO:0008006" key="3">
    <source>
        <dbReference type="Google" id="ProtNLM"/>
    </source>
</evidence>
<dbReference type="EMBL" id="CCAX010000001">
    <property type="protein sequence ID" value="CDO01699.1"/>
    <property type="molecule type" value="Genomic_DNA"/>
</dbReference>
<sequence>MERMTFMSKEQDTLDNSLLTNLQSTGAGYDILRYIGLPEIFGSESDTLLYFMGRNLARKFALETMEDIYDIVEKLGWGKLELVKEKKKELVFQLMADSVAQRLQAPLNTDFRLEAGFLAEAVQRLVGHDCECTEDIHRKIHQVQFNIMYTK</sequence>
<accession>W9A7E7</accession>
<keyword evidence="2" id="KW-1185">Reference proteome</keyword>
<evidence type="ECO:0000313" key="2">
    <source>
        <dbReference type="Proteomes" id="UP000028863"/>
    </source>
</evidence>
<dbReference type="SUPFAM" id="SSF111126">
    <property type="entry name" value="Ligand-binding domain in the NO signalling and Golgi transport"/>
    <property type="match status" value="1"/>
</dbReference>